<accession>A0A9W6ZDN1</accession>
<organism evidence="1 2">
    <name type="scientific">Triparma retinervis</name>
    <dbReference type="NCBI Taxonomy" id="2557542"/>
    <lineage>
        <taxon>Eukaryota</taxon>
        <taxon>Sar</taxon>
        <taxon>Stramenopiles</taxon>
        <taxon>Ochrophyta</taxon>
        <taxon>Bolidophyceae</taxon>
        <taxon>Parmales</taxon>
        <taxon>Triparmaceae</taxon>
        <taxon>Triparma</taxon>
    </lineage>
</organism>
<gene>
    <name evidence="1" type="ORF">TrRE_jg9045</name>
</gene>
<dbReference type="Proteomes" id="UP001165082">
    <property type="component" value="Unassembled WGS sequence"/>
</dbReference>
<dbReference type="AlphaFoldDB" id="A0A9W6ZDN1"/>
<dbReference type="InterPro" id="IPR052736">
    <property type="entry name" value="Stf3_sulfotransferase"/>
</dbReference>
<evidence type="ECO:0000313" key="2">
    <source>
        <dbReference type="Proteomes" id="UP001165082"/>
    </source>
</evidence>
<protein>
    <recommendedName>
        <fullName evidence="3">Sulfotransferase</fullName>
    </recommendedName>
</protein>
<sequence length="362" mass="40757">MQVKGSFEEGKSLFTNLGRLIFKKDLSLRLRRRLRFAEFVKAEGLGPDDSSVETGRVVIIVGLPRTGSTMISRLLSADPDSRSPLYWEFAHDSPDVSPSPDPHSDPRAVPVDQGFSKLGIFSPNGLAEFKKFHNVGAREHEEVTGFTRRFFFDMETALMTPEAQRERLEWQRSSSVDRSFLASYLRVFLKHQRRRSPGEFWVLKSPAVTSWLEEYKAAFPNAVFVFTSRDPKSVVPSLCGLNEVALSLKYDYRKAKDLAPIGEGVIGRVAGYAKAQGEFIAANPSISMNIPYQRMVQDPIAAARGIYEFSGREFTGEVEEKMRRHALNNKKGKHGRAEYSLEKFGLSGEQVDAAFPGYEKFL</sequence>
<evidence type="ECO:0000313" key="1">
    <source>
        <dbReference type="EMBL" id="GMH49178.1"/>
    </source>
</evidence>
<dbReference type="OrthoDB" id="429813at2759"/>
<dbReference type="PANTHER" id="PTHR36451:SF1">
    <property type="entry name" value="OMEGA-HYDROXY-BETA-DIHYDROMENAQUINONE-9 SULFOTRANSFERASE STF3"/>
    <property type="match status" value="1"/>
</dbReference>
<dbReference type="Pfam" id="PF13469">
    <property type="entry name" value="Sulfotransfer_3"/>
    <property type="match status" value="1"/>
</dbReference>
<keyword evidence="2" id="KW-1185">Reference proteome</keyword>
<comment type="caution">
    <text evidence="1">The sequence shown here is derived from an EMBL/GenBank/DDBJ whole genome shotgun (WGS) entry which is preliminary data.</text>
</comment>
<proteinExistence type="predicted"/>
<name>A0A9W6ZDN1_9STRA</name>
<dbReference type="PANTHER" id="PTHR36451">
    <property type="entry name" value="PAPS-DEPENDENT SULFOTRANSFERASE STF3"/>
    <property type="match status" value="1"/>
</dbReference>
<dbReference type="InterPro" id="IPR027417">
    <property type="entry name" value="P-loop_NTPase"/>
</dbReference>
<dbReference type="Gene3D" id="3.40.50.300">
    <property type="entry name" value="P-loop containing nucleotide triphosphate hydrolases"/>
    <property type="match status" value="1"/>
</dbReference>
<reference evidence="1" key="1">
    <citation type="submission" date="2022-07" db="EMBL/GenBank/DDBJ databases">
        <title>Genome analysis of Parmales, a sister group of diatoms, reveals the evolutionary specialization of diatoms from phago-mixotrophs to photoautotrophs.</title>
        <authorList>
            <person name="Ban H."/>
            <person name="Sato S."/>
            <person name="Yoshikawa S."/>
            <person name="Kazumasa Y."/>
            <person name="Nakamura Y."/>
            <person name="Ichinomiya M."/>
            <person name="Saitoh K."/>
            <person name="Sato N."/>
            <person name="Blanc-Mathieu R."/>
            <person name="Endo H."/>
            <person name="Kuwata A."/>
            <person name="Ogata H."/>
        </authorList>
    </citation>
    <scope>NUCLEOTIDE SEQUENCE</scope>
</reference>
<evidence type="ECO:0008006" key="3">
    <source>
        <dbReference type="Google" id="ProtNLM"/>
    </source>
</evidence>
<dbReference type="SUPFAM" id="SSF52540">
    <property type="entry name" value="P-loop containing nucleoside triphosphate hydrolases"/>
    <property type="match status" value="1"/>
</dbReference>
<dbReference type="EMBL" id="BRXZ01003178">
    <property type="protein sequence ID" value="GMH49178.1"/>
    <property type="molecule type" value="Genomic_DNA"/>
</dbReference>